<keyword evidence="3" id="KW-0238">DNA-binding</keyword>
<dbReference type="PROSITE" id="PS01124">
    <property type="entry name" value="HTH_ARAC_FAMILY_2"/>
    <property type="match status" value="1"/>
</dbReference>
<proteinExistence type="predicted"/>
<dbReference type="Proteomes" id="UP000019402">
    <property type="component" value="Unassembled WGS sequence"/>
</dbReference>
<keyword evidence="9" id="KW-1185">Reference proteome</keyword>
<feature type="modified residue" description="4-aspartylphosphate" evidence="5">
    <location>
        <position position="49"/>
    </location>
</feature>
<dbReference type="PANTHER" id="PTHR43547">
    <property type="entry name" value="TWO-COMPONENT HISTIDINE KINASE"/>
    <property type="match status" value="1"/>
</dbReference>
<evidence type="ECO:0000259" key="6">
    <source>
        <dbReference type="PROSITE" id="PS01124"/>
    </source>
</evidence>
<evidence type="ECO:0000259" key="7">
    <source>
        <dbReference type="PROSITE" id="PS50110"/>
    </source>
</evidence>
<evidence type="ECO:0000313" key="8">
    <source>
        <dbReference type="EMBL" id="GAF03320.1"/>
    </source>
</evidence>
<dbReference type="SMART" id="SM00448">
    <property type="entry name" value="REC"/>
    <property type="match status" value="1"/>
</dbReference>
<dbReference type="Gene3D" id="1.10.10.60">
    <property type="entry name" value="Homeodomain-like"/>
    <property type="match status" value="2"/>
</dbReference>
<dbReference type="InterPro" id="IPR011006">
    <property type="entry name" value="CheY-like_superfamily"/>
</dbReference>
<dbReference type="Pfam" id="PF00072">
    <property type="entry name" value="Response_reg"/>
    <property type="match status" value="1"/>
</dbReference>
<dbReference type="OrthoDB" id="1116352at2"/>
<dbReference type="EMBL" id="BAMD01000021">
    <property type="protein sequence ID" value="GAF03320.1"/>
    <property type="molecule type" value="Genomic_DNA"/>
</dbReference>
<keyword evidence="1 5" id="KW-0597">Phosphoprotein</keyword>
<evidence type="ECO:0000256" key="3">
    <source>
        <dbReference type="ARBA" id="ARBA00023125"/>
    </source>
</evidence>
<evidence type="ECO:0000256" key="1">
    <source>
        <dbReference type="ARBA" id="ARBA00022553"/>
    </source>
</evidence>
<evidence type="ECO:0000256" key="4">
    <source>
        <dbReference type="ARBA" id="ARBA00023163"/>
    </source>
</evidence>
<dbReference type="GO" id="GO:0000155">
    <property type="term" value="F:phosphorelay sensor kinase activity"/>
    <property type="evidence" value="ECO:0007669"/>
    <property type="project" value="TreeGrafter"/>
</dbReference>
<evidence type="ECO:0000256" key="2">
    <source>
        <dbReference type="ARBA" id="ARBA00023015"/>
    </source>
</evidence>
<dbReference type="InterPro" id="IPR018060">
    <property type="entry name" value="HTH_AraC"/>
</dbReference>
<dbReference type="Pfam" id="PF12833">
    <property type="entry name" value="HTH_18"/>
    <property type="match status" value="1"/>
</dbReference>
<reference evidence="8 9" key="1">
    <citation type="journal article" date="2014" name="Genome Announc.">
        <title>Draft Genome Sequence of Cytophaga fermentans JCM 21142T, a Facultative Anaerobe Isolated from Marine Mud.</title>
        <authorList>
            <person name="Starns D."/>
            <person name="Oshima K."/>
            <person name="Suda W."/>
            <person name="Iino T."/>
            <person name="Yuki M."/>
            <person name="Inoue J."/>
            <person name="Kitamura K."/>
            <person name="Iida T."/>
            <person name="Darby A."/>
            <person name="Hattori M."/>
            <person name="Ohkuma M."/>
        </authorList>
    </citation>
    <scope>NUCLEOTIDE SEQUENCE [LARGE SCALE GENOMIC DNA]</scope>
    <source>
        <strain evidence="8 9">JCM 21142</strain>
    </source>
</reference>
<feature type="domain" description="HTH araC/xylS-type" evidence="6">
    <location>
        <begin position="148"/>
        <end position="247"/>
    </location>
</feature>
<dbReference type="GO" id="GO:0043565">
    <property type="term" value="F:sequence-specific DNA binding"/>
    <property type="evidence" value="ECO:0007669"/>
    <property type="project" value="InterPro"/>
</dbReference>
<dbReference type="Gene3D" id="3.40.50.2300">
    <property type="match status" value="1"/>
</dbReference>
<organism evidence="8 9">
    <name type="scientific">Saccharicrinis fermentans DSM 9555 = JCM 21142</name>
    <dbReference type="NCBI Taxonomy" id="869213"/>
    <lineage>
        <taxon>Bacteria</taxon>
        <taxon>Pseudomonadati</taxon>
        <taxon>Bacteroidota</taxon>
        <taxon>Bacteroidia</taxon>
        <taxon>Marinilabiliales</taxon>
        <taxon>Marinilabiliaceae</taxon>
        <taxon>Saccharicrinis</taxon>
    </lineage>
</organism>
<dbReference type="PANTHER" id="PTHR43547:SF2">
    <property type="entry name" value="HYBRID SIGNAL TRANSDUCTION HISTIDINE KINASE C"/>
    <property type="match status" value="1"/>
</dbReference>
<dbReference type="RefSeq" id="WP_044212895.1">
    <property type="nucleotide sequence ID" value="NZ_BAMD01000021.1"/>
</dbReference>
<dbReference type="InterPro" id="IPR018062">
    <property type="entry name" value="HTH_AraC-typ_CS"/>
</dbReference>
<sequence>MVLIVEDNVELCDFISEVLHPYFKTVKAPNGKVGIEYAQTIFPDIIVSDVMMPEMDGCELCQQIKNDIKTSHIPVILLTALNSVQDKFTGLSIGADAYISKPFKEELLIVQIDNLIESRKKLSEAFSSGGGLWEEKIADLSMDKKLVEKALRIVHKNMLNENFSVESLAAEIGLSRTHLHRKLKTITNQSASEFIRNTRLEKAKELMSKGELKINEIGFAVGFNSHTYFTKSFKKYVGLSPQEYLKSKR</sequence>
<dbReference type="AlphaFoldDB" id="W7XXT8"/>
<dbReference type="SUPFAM" id="SSF52172">
    <property type="entry name" value="CheY-like"/>
    <property type="match status" value="1"/>
</dbReference>
<evidence type="ECO:0000256" key="5">
    <source>
        <dbReference type="PROSITE-ProRule" id="PRU00169"/>
    </source>
</evidence>
<name>W7XXT8_9BACT</name>
<dbReference type="eggNOG" id="COG0745">
    <property type="taxonomic scope" value="Bacteria"/>
</dbReference>
<dbReference type="PROSITE" id="PS50110">
    <property type="entry name" value="RESPONSE_REGULATORY"/>
    <property type="match status" value="1"/>
</dbReference>
<dbReference type="SMART" id="SM00342">
    <property type="entry name" value="HTH_ARAC"/>
    <property type="match status" value="1"/>
</dbReference>
<dbReference type="InterPro" id="IPR009057">
    <property type="entry name" value="Homeodomain-like_sf"/>
</dbReference>
<comment type="caution">
    <text evidence="8">The sequence shown here is derived from an EMBL/GenBank/DDBJ whole genome shotgun (WGS) entry which is preliminary data.</text>
</comment>
<dbReference type="PROSITE" id="PS00041">
    <property type="entry name" value="HTH_ARAC_FAMILY_1"/>
    <property type="match status" value="1"/>
</dbReference>
<dbReference type="SUPFAM" id="SSF46689">
    <property type="entry name" value="Homeodomain-like"/>
    <property type="match status" value="1"/>
</dbReference>
<gene>
    <name evidence="8" type="ORF">JCM21142_41988</name>
</gene>
<evidence type="ECO:0000313" key="9">
    <source>
        <dbReference type="Proteomes" id="UP000019402"/>
    </source>
</evidence>
<dbReference type="GO" id="GO:0003700">
    <property type="term" value="F:DNA-binding transcription factor activity"/>
    <property type="evidence" value="ECO:0007669"/>
    <property type="project" value="InterPro"/>
</dbReference>
<keyword evidence="2" id="KW-0805">Transcription regulation</keyword>
<dbReference type="InterPro" id="IPR020449">
    <property type="entry name" value="Tscrpt_reg_AraC-type_HTH"/>
</dbReference>
<protein>
    <submittedName>
        <fullName evidence="8">Stalked cell differentiation-controlling protein</fullName>
    </submittedName>
</protein>
<accession>W7XXT8</accession>
<keyword evidence="4" id="KW-0804">Transcription</keyword>
<dbReference type="InterPro" id="IPR001789">
    <property type="entry name" value="Sig_transdc_resp-reg_receiver"/>
</dbReference>
<dbReference type="PRINTS" id="PR00032">
    <property type="entry name" value="HTHARAC"/>
</dbReference>
<feature type="domain" description="Response regulatory" evidence="7">
    <location>
        <begin position="1"/>
        <end position="116"/>
    </location>
</feature>